<feature type="active site" evidence="4">
    <location>
        <position position="71"/>
    </location>
</feature>
<dbReference type="RefSeq" id="WP_149637834.1">
    <property type="nucleotide sequence ID" value="NZ_VNIP01000017.1"/>
</dbReference>
<dbReference type="EC" id="1.8.4.11" evidence="4"/>
<protein>
    <recommendedName>
        <fullName evidence="4">Peptide methionine sulfoxide reductase MsrA</fullName>
        <shortName evidence="4">Protein-methionine-S-oxide reductase</shortName>
        <ecNumber evidence="4">1.8.4.11</ecNumber>
    </recommendedName>
    <alternativeName>
        <fullName evidence="4">Peptide-methionine (S)-S-oxide reductase</fullName>
        <shortName evidence="4">Peptide Met(O) reductase</shortName>
    </alternativeName>
</protein>
<comment type="catalytic activity">
    <reaction evidence="2 4">
        <text>L-methionyl-[protein] + [thioredoxin]-disulfide + H2O = L-methionyl-(S)-S-oxide-[protein] + [thioredoxin]-dithiol</text>
        <dbReference type="Rhea" id="RHEA:14217"/>
        <dbReference type="Rhea" id="RHEA-COMP:10698"/>
        <dbReference type="Rhea" id="RHEA-COMP:10700"/>
        <dbReference type="Rhea" id="RHEA-COMP:12313"/>
        <dbReference type="Rhea" id="RHEA-COMP:12315"/>
        <dbReference type="ChEBI" id="CHEBI:15377"/>
        <dbReference type="ChEBI" id="CHEBI:16044"/>
        <dbReference type="ChEBI" id="CHEBI:29950"/>
        <dbReference type="ChEBI" id="CHEBI:44120"/>
        <dbReference type="ChEBI" id="CHEBI:50058"/>
        <dbReference type="EC" id="1.8.4.11"/>
    </reaction>
</comment>
<dbReference type="OrthoDB" id="4174719at2"/>
<evidence type="ECO:0000256" key="3">
    <source>
        <dbReference type="ARBA" id="ARBA00048782"/>
    </source>
</evidence>
<dbReference type="PANTHER" id="PTHR43774:SF1">
    <property type="entry name" value="PEPTIDE METHIONINE SULFOXIDE REDUCTASE MSRA 2"/>
    <property type="match status" value="1"/>
</dbReference>
<comment type="caution">
    <text evidence="6">The sequence shown here is derived from an EMBL/GenBank/DDBJ whole genome shotgun (WGS) entry which is preliminary data.</text>
</comment>
<evidence type="ECO:0000313" key="7">
    <source>
        <dbReference type="Proteomes" id="UP000323608"/>
    </source>
</evidence>
<feature type="domain" description="Peptide methionine sulphoxide reductase MsrA" evidence="5">
    <location>
        <begin position="64"/>
        <end position="214"/>
    </location>
</feature>
<evidence type="ECO:0000256" key="2">
    <source>
        <dbReference type="ARBA" id="ARBA00047806"/>
    </source>
</evidence>
<evidence type="ECO:0000256" key="1">
    <source>
        <dbReference type="ARBA" id="ARBA00023002"/>
    </source>
</evidence>
<dbReference type="Gene3D" id="3.30.1060.10">
    <property type="entry name" value="Peptide methionine sulphoxide reductase MsrA"/>
    <property type="match status" value="1"/>
</dbReference>
<evidence type="ECO:0000256" key="4">
    <source>
        <dbReference type="HAMAP-Rule" id="MF_01401"/>
    </source>
</evidence>
<dbReference type="HAMAP" id="MF_01401">
    <property type="entry name" value="MsrA"/>
    <property type="match status" value="1"/>
</dbReference>
<dbReference type="NCBIfam" id="TIGR00401">
    <property type="entry name" value="msrA"/>
    <property type="match status" value="1"/>
</dbReference>
<dbReference type="GO" id="GO:0008113">
    <property type="term" value="F:peptide-methionine (S)-S-oxide reductase activity"/>
    <property type="evidence" value="ECO:0007669"/>
    <property type="project" value="UniProtKB-UniRule"/>
</dbReference>
<evidence type="ECO:0000313" key="6">
    <source>
        <dbReference type="EMBL" id="KAA1176490.1"/>
    </source>
</evidence>
<dbReference type="PANTHER" id="PTHR43774">
    <property type="entry name" value="PEPTIDE METHIONINE SULFOXIDE REDUCTASE"/>
    <property type="match status" value="1"/>
</dbReference>
<dbReference type="Proteomes" id="UP000323608">
    <property type="component" value="Unassembled WGS sequence"/>
</dbReference>
<name>A0A5B0VP63_RHITR</name>
<keyword evidence="1 4" id="KW-0560">Oxidoreductase</keyword>
<dbReference type="EMBL" id="VNIP01000017">
    <property type="protein sequence ID" value="KAA1176490.1"/>
    <property type="molecule type" value="Genomic_DNA"/>
</dbReference>
<accession>A0A5B0VP63</accession>
<organism evidence="6 7">
    <name type="scientific">Rhizobium tropici</name>
    <dbReference type="NCBI Taxonomy" id="398"/>
    <lineage>
        <taxon>Bacteria</taxon>
        <taxon>Pseudomonadati</taxon>
        <taxon>Pseudomonadota</taxon>
        <taxon>Alphaproteobacteria</taxon>
        <taxon>Hyphomicrobiales</taxon>
        <taxon>Rhizobiaceae</taxon>
        <taxon>Rhizobium/Agrobacterium group</taxon>
        <taxon>Rhizobium</taxon>
    </lineage>
</organism>
<dbReference type="Pfam" id="PF01625">
    <property type="entry name" value="PMSR"/>
    <property type="match status" value="1"/>
</dbReference>
<reference evidence="6 7" key="1">
    <citation type="submission" date="2019-07" db="EMBL/GenBank/DDBJ databases">
        <title>The Draft Genome Sequence of Rhizobium tropici SARCC-755 Associated with Superior Nodulation on Pigeonpea (Cajanus cajan (L.) Millsp.).</title>
        <authorList>
            <person name="Bopape F.L."/>
            <person name="Hassen A.I."/>
            <person name="Swanevelder Z.H."/>
            <person name="Gwata E.T."/>
        </authorList>
    </citation>
    <scope>NUCLEOTIDE SEQUENCE [LARGE SCALE GENOMIC DNA]</scope>
    <source>
        <strain evidence="6 7">SARCC-755</strain>
    </source>
</reference>
<comment type="function">
    <text evidence="4">Has an important function as a repair enzyme for proteins that have been inactivated by oxidation. Catalyzes the reversible oxidation-reduction of methionine sulfoxide in proteins to methionine.</text>
</comment>
<sequence>MKTLSTDMIRSCSARVARFAGLTAVTVLLGGVALQFVGRASAEDARIVPAPSMDEKAGSSGTETAVLAGGCFWGVQGVFQHVNGVISATSGYTGGSKDAAHYETVSAGDTGHAESVRIVFDPHKISYGHLLQIYFSVAHDPTELNYQGPDSGTQYRSAIFPTSQSQADVAKAYIDQLNHAKAFDAAVVTKIEPARQFYAAENYHQDFLTTHPTYPYIVINDLPKIKNLEHLFPRDYRADPVLVTASAGAN</sequence>
<gene>
    <name evidence="4 6" type="primary">msrA</name>
    <name evidence="6" type="ORF">FP026_28035</name>
</gene>
<evidence type="ECO:0000259" key="5">
    <source>
        <dbReference type="Pfam" id="PF01625"/>
    </source>
</evidence>
<dbReference type="GO" id="GO:0033744">
    <property type="term" value="F:L-methionine:thioredoxin-disulfide S-oxidoreductase activity"/>
    <property type="evidence" value="ECO:0007669"/>
    <property type="project" value="RHEA"/>
</dbReference>
<dbReference type="InterPro" id="IPR036509">
    <property type="entry name" value="Met_Sox_Rdtase_MsrA_sf"/>
</dbReference>
<dbReference type="AlphaFoldDB" id="A0A5B0VP63"/>
<comment type="catalytic activity">
    <reaction evidence="3 4">
        <text>[thioredoxin]-disulfide + L-methionine + H2O = L-methionine (S)-S-oxide + [thioredoxin]-dithiol</text>
        <dbReference type="Rhea" id="RHEA:19993"/>
        <dbReference type="Rhea" id="RHEA-COMP:10698"/>
        <dbReference type="Rhea" id="RHEA-COMP:10700"/>
        <dbReference type="ChEBI" id="CHEBI:15377"/>
        <dbReference type="ChEBI" id="CHEBI:29950"/>
        <dbReference type="ChEBI" id="CHEBI:50058"/>
        <dbReference type="ChEBI" id="CHEBI:57844"/>
        <dbReference type="ChEBI" id="CHEBI:58772"/>
        <dbReference type="EC" id="1.8.4.11"/>
    </reaction>
</comment>
<dbReference type="InterPro" id="IPR002569">
    <property type="entry name" value="Met_Sox_Rdtase_MsrA_dom"/>
</dbReference>
<comment type="similarity">
    <text evidence="4">Belongs to the MsrA Met sulfoxide reductase family.</text>
</comment>
<proteinExistence type="inferred from homology"/>
<dbReference type="SUPFAM" id="SSF55068">
    <property type="entry name" value="Peptide methionine sulfoxide reductase"/>
    <property type="match status" value="1"/>
</dbReference>